<protein>
    <submittedName>
        <fullName evidence="1">Uncharacterized protein</fullName>
    </submittedName>
</protein>
<organism evidence="1 2">
    <name type="scientific">Paracoccus acridae</name>
    <dbReference type="NCBI Taxonomy" id="1795310"/>
    <lineage>
        <taxon>Bacteria</taxon>
        <taxon>Pseudomonadati</taxon>
        <taxon>Pseudomonadota</taxon>
        <taxon>Alphaproteobacteria</taxon>
        <taxon>Rhodobacterales</taxon>
        <taxon>Paracoccaceae</taxon>
        <taxon>Paracoccus</taxon>
    </lineage>
</organism>
<dbReference type="Proteomes" id="UP000640509">
    <property type="component" value="Unassembled WGS sequence"/>
</dbReference>
<gene>
    <name evidence="1" type="ORF">GCM10011402_34680</name>
</gene>
<evidence type="ECO:0000313" key="1">
    <source>
        <dbReference type="EMBL" id="GGF79101.1"/>
    </source>
</evidence>
<accession>A0ABQ1VNC5</accession>
<proteinExistence type="predicted"/>
<dbReference type="RefSeq" id="WP_188716820.1">
    <property type="nucleotide sequence ID" value="NZ_BMIV01000022.1"/>
</dbReference>
<name>A0ABQ1VNC5_9RHOB</name>
<sequence length="62" mass="7151">MDLTTDNHGKVLVRAGKYLSKNPYADVEVRGNGTGLFYERDYQSEAGRLTDTLSFRWQQHLM</sequence>
<comment type="caution">
    <text evidence="1">The sequence shown here is derived from an EMBL/GenBank/DDBJ whole genome shotgun (WGS) entry which is preliminary data.</text>
</comment>
<keyword evidence="2" id="KW-1185">Reference proteome</keyword>
<dbReference type="EMBL" id="BMIV01000022">
    <property type="protein sequence ID" value="GGF79101.1"/>
    <property type="molecule type" value="Genomic_DNA"/>
</dbReference>
<reference evidence="2" key="1">
    <citation type="journal article" date="2019" name="Int. J. Syst. Evol. Microbiol.">
        <title>The Global Catalogue of Microorganisms (GCM) 10K type strain sequencing project: providing services to taxonomists for standard genome sequencing and annotation.</title>
        <authorList>
            <consortium name="The Broad Institute Genomics Platform"/>
            <consortium name="The Broad Institute Genome Sequencing Center for Infectious Disease"/>
            <person name="Wu L."/>
            <person name="Ma J."/>
        </authorList>
    </citation>
    <scope>NUCLEOTIDE SEQUENCE [LARGE SCALE GENOMIC DNA]</scope>
    <source>
        <strain evidence="2">CGMCC 1.15419</strain>
    </source>
</reference>
<evidence type="ECO:0000313" key="2">
    <source>
        <dbReference type="Proteomes" id="UP000640509"/>
    </source>
</evidence>